<evidence type="ECO:0000256" key="5">
    <source>
        <dbReference type="SAM" id="MobiDB-lite"/>
    </source>
</evidence>
<accession>A0A922I901</accession>
<dbReference type="AlphaFoldDB" id="A0A922I901"/>
<feature type="transmembrane region" description="Helical" evidence="6">
    <location>
        <begin position="190"/>
        <end position="216"/>
    </location>
</feature>
<dbReference type="PANTHER" id="PTHR19282">
    <property type="entry name" value="TETRASPANIN"/>
    <property type="match status" value="1"/>
</dbReference>
<dbReference type="SUPFAM" id="SSF48652">
    <property type="entry name" value="Tetraspanin"/>
    <property type="match status" value="1"/>
</dbReference>
<keyword evidence="3 6" id="KW-1133">Transmembrane helix</keyword>
<dbReference type="CDD" id="cd03127">
    <property type="entry name" value="tetraspanin_LEL"/>
    <property type="match status" value="1"/>
</dbReference>
<evidence type="ECO:0000313" key="9">
    <source>
        <dbReference type="Proteomes" id="UP000790347"/>
    </source>
</evidence>
<evidence type="ECO:0000256" key="4">
    <source>
        <dbReference type="ARBA" id="ARBA00023136"/>
    </source>
</evidence>
<dbReference type="Pfam" id="PF00335">
    <property type="entry name" value="Tetraspanin"/>
    <property type="match status" value="1"/>
</dbReference>
<comment type="caution">
    <text evidence="8">The sequence shown here is derived from an EMBL/GenBank/DDBJ whole genome shotgun (WGS) entry which is preliminary data.</text>
</comment>
<dbReference type="PRINTS" id="PR00259">
    <property type="entry name" value="TMFOUR"/>
</dbReference>
<reference evidence="7" key="3">
    <citation type="journal article" date="2021" name="World Allergy Organ. J.">
        <title>Chromosome-level assembly of Dermatophagoides farinae genome and transcriptome reveals two novel allergens Der f 37 and Der f 39.</title>
        <authorList>
            <person name="Chen J."/>
            <person name="Cai Z."/>
            <person name="Fan D."/>
            <person name="Hu J."/>
            <person name="Hou Y."/>
            <person name="He Y."/>
            <person name="Zhang Z."/>
            <person name="Zhao Z."/>
            <person name="Gao P."/>
            <person name="Hu W."/>
            <person name="Sun J."/>
            <person name="Li J."/>
            <person name="Ji K."/>
        </authorList>
    </citation>
    <scope>NUCLEOTIDE SEQUENCE</scope>
    <source>
        <strain evidence="7">JKM2019</strain>
    </source>
</reference>
<proteinExistence type="predicted"/>
<evidence type="ECO:0000256" key="2">
    <source>
        <dbReference type="ARBA" id="ARBA00022692"/>
    </source>
</evidence>
<dbReference type="EMBL" id="ASGP02000002">
    <property type="protein sequence ID" value="KAH9522885.1"/>
    <property type="molecule type" value="Genomic_DNA"/>
</dbReference>
<feature type="region of interest" description="Disordered" evidence="5">
    <location>
        <begin position="41"/>
        <end position="71"/>
    </location>
</feature>
<comment type="subcellular location">
    <subcellularLocation>
        <location evidence="1">Membrane</location>
        <topology evidence="1">Multi-pass membrane protein</topology>
    </subcellularLocation>
</comment>
<evidence type="ECO:0000256" key="6">
    <source>
        <dbReference type="SAM" id="Phobius"/>
    </source>
</evidence>
<dbReference type="PANTHER" id="PTHR19282:SF544">
    <property type="entry name" value="TETRASPANIN"/>
    <property type="match status" value="1"/>
</dbReference>
<dbReference type="EMBL" id="SDOV01000007">
    <property type="protein sequence ID" value="KAH7638817.1"/>
    <property type="molecule type" value="Genomic_DNA"/>
</dbReference>
<feature type="transmembrane region" description="Helical" evidence="6">
    <location>
        <begin position="116"/>
        <end position="142"/>
    </location>
</feature>
<dbReference type="Proteomes" id="UP000828236">
    <property type="component" value="Unassembled WGS sequence"/>
</dbReference>
<keyword evidence="4 6" id="KW-0472">Membrane</keyword>
<protein>
    <submittedName>
        <fullName evidence="8">Tetraspanin-8</fullName>
    </submittedName>
    <submittedName>
        <fullName evidence="7">Tetraspanin-like protein</fullName>
    </submittedName>
</protein>
<dbReference type="GO" id="GO:0005886">
    <property type="term" value="C:plasma membrane"/>
    <property type="evidence" value="ECO:0007669"/>
    <property type="project" value="TreeGrafter"/>
</dbReference>
<evidence type="ECO:0000313" key="8">
    <source>
        <dbReference type="EMBL" id="KAH9522885.1"/>
    </source>
</evidence>
<dbReference type="InterPro" id="IPR018499">
    <property type="entry name" value="Tetraspanin/Peripherin"/>
</dbReference>
<keyword evidence="9" id="KW-1185">Reference proteome</keyword>
<evidence type="ECO:0000256" key="1">
    <source>
        <dbReference type="ARBA" id="ARBA00004141"/>
    </source>
</evidence>
<dbReference type="InterPro" id="IPR008952">
    <property type="entry name" value="Tetraspanin_EC2_sf"/>
</dbReference>
<reference evidence="8" key="1">
    <citation type="submission" date="2013-05" db="EMBL/GenBank/DDBJ databases">
        <authorList>
            <person name="Yim A.K.Y."/>
            <person name="Chan T.F."/>
            <person name="Ji K.M."/>
            <person name="Liu X.Y."/>
            <person name="Zhou J.W."/>
            <person name="Li R.Q."/>
            <person name="Yang K.Y."/>
            <person name="Li J."/>
            <person name="Li M."/>
            <person name="Law P.T.W."/>
            <person name="Wu Y.L."/>
            <person name="Cai Z.L."/>
            <person name="Qin H."/>
            <person name="Bao Y."/>
            <person name="Leung R.K.K."/>
            <person name="Ng P.K.S."/>
            <person name="Zou J."/>
            <person name="Zhong X.J."/>
            <person name="Ran P.X."/>
            <person name="Zhong N.S."/>
            <person name="Liu Z.G."/>
            <person name="Tsui S.K.W."/>
        </authorList>
    </citation>
    <scope>NUCLEOTIDE SEQUENCE</scope>
    <source>
        <strain evidence="8">Derf</strain>
        <tissue evidence="8">Whole organism</tissue>
    </source>
</reference>
<dbReference type="Gene3D" id="1.10.1450.10">
    <property type="entry name" value="Tetraspanin"/>
    <property type="match status" value="1"/>
</dbReference>
<organism evidence="8 9">
    <name type="scientific">Dermatophagoides farinae</name>
    <name type="common">American house dust mite</name>
    <dbReference type="NCBI Taxonomy" id="6954"/>
    <lineage>
        <taxon>Eukaryota</taxon>
        <taxon>Metazoa</taxon>
        <taxon>Ecdysozoa</taxon>
        <taxon>Arthropoda</taxon>
        <taxon>Chelicerata</taxon>
        <taxon>Arachnida</taxon>
        <taxon>Acari</taxon>
        <taxon>Acariformes</taxon>
        <taxon>Sarcoptiformes</taxon>
        <taxon>Astigmata</taxon>
        <taxon>Psoroptidia</taxon>
        <taxon>Analgoidea</taxon>
        <taxon>Pyroglyphidae</taxon>
        <taxon>Dermatophagoidinae</taxon>
        <taxon>Dermatophagoides</taxon>
    </lineage>
</organism>
<evidence type="ECO:0000256" key="3">
    <source>
        <dbReference type="ARBA" id="ARBA00022989"/>
    </source>
</evidence>
<reference evidence="7" key="2">
    <citation type="submission" date="2020-06" db="EMBL/GenBank/DDBJ databases">
        <authorList>
            <person name="Ji K."/>
            <person name="Li J."/>
        </authorList>
    </citation>
    <scope>NUCLEOTIDE SEQUENCE</scope>
    <source>
        <strain evidence="7">JKM2019</strain>
        <tissue evidence="7">Whole body</tissue>
    </source>
</reference>
<sequence length="332" mass="38394">MSSYRRRLYNFYMKILFIISKKKKLATTTVKDNELIPLQQESSNSRTMYSPAPPQSTTSSPLSPPENQSSTPKIDIAATTSVPPPPTNTNPNAERVYVWDCCRSFCVSNNRLMNRIITWAIIFFNVLLFMMSATILGIGIWLIADPKSYEPSRFLDTYNVIWAAYIMIIISSFTLALSIFGILAVQWENIYMIILYLIFLLICFGMQVAIVTLAIMRGYGTRLYIFAYKELLRELQQYNYQAESRAFIDFFQIKLRCCGVESFNDYPRYGMAIPISCYMAGKTYLNEQGCALALRRHYELRTAVVGFLCFFNGWIHLIIAILIFFLLFCRKY</sequence>
<feature type="transmembrane region" description="Helical" evidence="6">
    <location>
        <begin position="162"/>
        <end position="183"/>
    </location>
</feature>
<name>A0A922I901_DERFA</name>
<dbReference type="Proteomes" id="UP000790347">
    <property type="component" value="Unassembled WGS sequence"/>
</dbReference>
<evidence type="ECO:0000313" key="7">
    <source>
        <dbReference type="EMBL" id="KAH7638817.1"/>
    </source>
</evidence>
<feature type="transmembrane region" description="Helical" evidence="6">
    <location>
        <begin position="304"/>
        <end position="329"/>
    </location>
</feature>
<reference evidence="8" key="4">
    <citation type="journal article" date="2022" name="Res Sq">
        <title>Comparative Genomics Reveals Insights into the Divergent Evolution of Astigmatic Mites and Household Pest Adaptations.</title>
        <authorList>
            <person name="Xiong Q."/>
            <person name="Wan A.T.-Y."/>
            <person name="Liu X.-Y."/>
            <person name="Fung C.S.-H."/>
            <person name="Xiao X."/>
            <person name="Malainual N."/>
            <person name="Hou J."/>
            <person name="Wang L."/>
            <person name="Wang M."/>
            <person name="Yang K."/>
            <person name="Cui Y."/>
            <person name="Leung E."/>
            <person name="Nong W."/>
            <person name="Shin S.-K."/>
            <person name="Au S."/>
            <person name="Jeong K.Y."/>
            <person name="Chew F.T."/>
            <person name="Hui J."/>
            <person name="Leung T.F."/>
            <person name="Tungtrongchitr A."/>
            <person name="Zhong N."/>
            <person name="Liu Z."/>
            <person name="Tsui S."/>
        </authorList>
    </citation>
    <scope>NUCLEOTIDE SEQUENCE</scope>
    <source>
        <strain evidence="8">Derf</strain>
        <tissue evidence="8">Whole organism</tissue>
    </source>
</reference>
<gene>
    <name evidence="8" type="primary">TSPAN8</name>
    <name evidence="8" type="ORF">DERF_006437</name>
    <name evidence="7" type="ORF">HUG17_2850</name>
</gene>
<keyword evidence="2 6" id="KW-0812">Transmembrane</keyword>